<dbReference type="Proteomes" id="UP000287188">
    <property type="component" value="Unassembled WGS sequence"/>
</dbReference>
<gene>
    <name evidence="1" type="ORF">KDK_09820</name>
</gene>
<comment type="caution">
    <text evidence="1">The sequence shown here is derived from an EMBL/GenBank/DDBJ whole genome shotgun (WGS) entry which is preliminary data.</text>
</comment>
<reference evidence="2" key="1">
    <citation type="submission" date="2018-12" db="EMBL/GenBank/DDBJ databases">
        <title>Tengunoibacter tsumagoiensis gen. nov., sp. nov., Dictyobacter kobayashii sp. nov., D. alpinus sp. nov., and D. joshuensis sp. nov. and description of Dictyobacteraceae fam. nov. within the order Ktedonobacterales isolated from Tengu-no-mugimeshi.</title>
        <authorList>
            <person name="Wang C.M."/>
            <person name="Zheng Y."/>
            <person name="Sakai Y."/>
            <person name="Toyoda A."/>
            <person name="Minakuchi Y."/>
            <person name="Abe K."/>
            <person name="Yokota A."/>
            <person name="Yabe S."/>
        </authorList>
    </citation>
    <scope>NUCLEOTIDE SEQUENCE [LARGE SCALE GENOMIC DNA]</scope>
    <source>
        <strain evidence="2">Uno11</strain>
    </source>
</reference>
<accession>A0A402ADR4</accession>
<keyword evidence="2" id="KW-1185">Reference proteome</keyword>
<organism evidence="1 2">
    <name type="scientific">Dictyobacter kobayashii</name>
    <dbReference type="NCBI Taxonomy" id="2014872"/>
    <lineage>
        <taxon>Bacteria</taxon>
        <taxon>Bacillati</taxon>
        <taxon>Chloroflexota</taxon>
        <taxon>Ktedonobacteria</taxon>
        <taxon>Ktedonobacterales</taxon>
        <taxon>Dictyobacteraceae</taxon>
        <taxon>Dictyobacter</taxon>
    </lineage>
</organism>
<evidence type="ECO:0000313" key="2">
    <source>
        <dbReference type="Proteomes" id="UP000287188"/>
    </source>
</evidence>
<sequence length="61" mass="7018">MQLLVFLTGIVLARKNCETTKIRNTINAICPRRYRDTRDIRCTGIRGWRLAGGNGDPLSRW</sequence>
<dbReference type="AlphaFoldDB" id="A0A402ADR4"/>
<evidence type="ECO:0000313" key="1">
    <source>
        <dbReference type="EMBL" id="GCE17182.1"/>
    </source>
</evidence>
<proteinExistence type="predicted"/>
<dbReference type="EMBL" id="BIFS01000001">
    <property type="protein sequence ID" value="GCE17182.1"/>
    <property type="molecule type" value="Genomic_DNA"/>
</dbReference>
<name>A0A402ADR4_9CHLR</name>
<protein>
    <submittedName>
        <fullName evidence="1">Uncharacterized protein</fullName>
    </submittedName>
</protein>